<protein>
    <submittedName>
        <fullName evidence="3">Uncharacterized protein</fullName>
    </submittedName>
</protein>
<proteinExistence type="predicted"/>
<name>A0A495EA33_9MICC</name>
<feature type="region of interest" description="Disordered" evidence="1">
    <location>
        <begin position="1"/>
        <end position="30"/>
    </location>
</feature>
<feature type="non-terminal residue" evidence="3">
    <location>
        <position position="30"/>
    </location>
</feature>
<accession>A0A495EA33</accession>
<evidence type="ECO:0000313" key="2">
    <source>
        <dbReference type="EMBL" id="RKR13516.1"/>
    </source>
</evidence>
<comment type="caution">
    <text evidence="3">The sequence shown here is derived from an EMBL/GenBank/DDBJ whole genome shotgun (WGS) entry which is preliminary data.</text>
</comment>
<evidence type="ECO:0000313" key="4">
    <source>
        <dbReference type="Proteomes" id="UP000276055"/>
    </source>
</evidence>
<evidence type="ECO:0000256" key="1">
    <source>
        <dbReference type="SAM" id="MobiDB-lite"/>
    </source>
</evidence>
<evidence type="ECO:0000313" key="3">
    <source>
        <dbReference type="EMBL" id="RKR13646.1"/>
    </source>
</evidence>
<dbReference type="EMBL" id="RBIR01000009">
    <property type="protein sequence ID" value="RKR13646.1"/>
    <property type="molecule type" value="Genomic_DNA"/>
</dbReference>
<feature type="compositionally biased region" description="Polar residues" evidence="1">
    <location>
        <begin position="1"/>
        <end position="11"/>
    </location>
</feature>
<organism evidence="3 4">
    <name type="scientific">Arthrobacter oryzae</name>
    <dbReference type="NCBI Taxonomy" id="409290"/>
    <lineage>
        <taxon>Bacteria</taxon>
        <taxon>Bacillati</taxon>
        <taxon>Actinomycetota</taxon>
        <taxon>Actinomycetes</taxon>
        <taxon>Micrococcales</taxon>
        <taxon>Micrococcaceae</taxon>
        <taxon>Arthrobacter</taxon>
    </lineage>
</organism>
<dbReference type="Proteomes" id="UP000276055">
    <property type="component" value="Unassembled WGS sequence"/>
</dbReference>
<reference evidence="3 4" key="1">
    <citation type="submission" date="2018-10" db="EMBL/GenBank/DDBJ databases">
        <title>Genomic Encyclopedia of Type Strains, Phase IV (KMG-IV): sequencing the most valuable type-strain genomes for metagenomic binning, comparative biology and taxonomic classification.</title>
        <authorList>
            <person name="Goeker M."/>
        </authorList>
    </citation>
    <scope>NUCLEOTIDE SEQUENCE [LARGE SCALE GENOMIC DNA]</scope>
    <source>
        <strain evidence="3 4">DSM 25586</strain>
    </source>
</reference>
<sequence length="30" mass="3383">MTITQTKTQSPAPDERVAKRSPFQKLLGRP</sequence>
<gene>
    <name evidence="3" type="ORF">C8D78_3302</name>
    <name evidence="2" type="ORF">C8D78_3463</name>
</gene>
<dbReference type="AlphaFoldDB" id="A0A495EA33"/>
<dbReference type="EMBL" id="RBIR01000010">
    <property type="protein sequence ID" value="RKR13516.1"/>
    <property type="molecule type" value="Genomic_DNA"/>
</dbReference>